<dbReference type="SUPFAM" id="SSF48350">
    <property type="entry name" value="GTPase activation domain, GAP"/>
    <property type="match status" value="1"/>
</dbReference>
<dbReference type="PANTHER" id="PTHR23176:SF129">
    <property type="entry name" value="RHO GTPASE ACTIVATING PROTEIN AT 16F, ISOFORM E-RELATED"/>
    <property type="match status" value="1"/>
</dbReference>
<dbReference type="InterPro" id="IPR011993">
    <property type="entry name" value="PH-like_dom_sf"/>
</dbReference>
<evidence type="ECO:0000256" key="2">
    <source>
        <dbReference type="SAM" id="MobiDB-lite"/>
    </source>
</evidence>
<gene>
    <name evidence="5" type="ORF">SAMEA4029010_CIC11G00000001030</name>
</gene>
<accession>A0A1L0GLD5</accession>
<sequence>MSDSGSDSKDDGLHHQMIEDQDEMVNRMLLPSHPNFDRREHTSEEFIELLLSEINDLKIALKSKDIMITNFQAQLEHFNVDSTGVLIANTHSHLRTPDEDVPQRSARRKLSQKGPEEAVSSAESDSRRESIASITSNGPIAAIDGMPLSSNFRSELSAALGITTSNELSPQTSRHDLNVPGLDETPRILNSDDVVDLTVLNTNIQGVEFDQNASNKDVEGTANELVSSRKASNPSVNSYKSRIKLPPTLKQPDLTCNAPSTPLINQESHPMNNQISFKNKADLAAEAAKNQEPRLPLTPDGLSSNGKFFARTEASGQLSEDSHSYFGSPFTNSPPNSSMTPTTNSNMEISKTPNTHTFASTDSFHSYQRPSSQTPGSSFHVLSTPKLEDESVELFIKPEEFQSIRIHVVSTISANTKKADDPNCTLSINDKETSKEMWRIRKTLSQLVAFDAEIRPVVEFFGLPPLPEKSLFSSTTPLKVDSRRISLQNYFNTLFVMPHVPRLVLFRICRFLSLDFVNLLDDFRTGAKKEGFLIRRYKGLGLGTAWKVRWCQVDGPELEIYDSPGGNLLELIKLIGSQIGRQSSDTVAEQRGYRHAFLILENAKISKLSASSSKHFFCSESDSERDEWVAAMVEYTENDPLASNDDQNSLQELDSPHVMLNEDFDQSNRYLSGTSSNYAHLSFEADSSFVTILDESQREAKRATRKKSRFPFRNRVSTHSETHVNQQENQIVSSPQRSELPMQTYLDQMKLSDEPARVIFGRDIEEAFRLSNHSYNGRQVPSICYRCLDFLSKTGAVYEEGIFRLSGSASSIRQLKENFNSVHDVDLFESPLRPDMHTVAGLLKTYLRELPNPVFGRKAYSELQSLVSQTGGSPNSSTVYMMRDFLRDSGLVSKVNFDFCVTIFGYLRSVITKSSTNKMSLRNVCIVFVPTLNISIDILSVCLTDFDCIFGNGDPIPDEKRLVLDLQIPTF</sequence>
<dbReference type="PROSITE" id="PS50238">
    <property type="entry name" value="RHOGAP"/>
    <property type="match status" value="1"/>
</dbReference>
<dbReference type="GO" id="GO:0005096">
    <property type="term" value="F:GTPase activator activity"/>
    <property type="evidence" value="ECO:0007669"/>
    <property type="project" value="UniProtKB-KW"/>
</dbReference>
<dbReference type="InterPro" id="IPR000198">
    <property type="entry name" value="RhoGAP_dom"/>
</dbReference>
<dbReference type="InterPro" id="IPR001683">
    <property type="entry name" value="PX_dom"/>
</dbReference>
<feature type="region of interest" description="Disordered" evidence="2">
    <location>
        <begin position="319"/>
        <end position="379"/>
    </location>
</feature>
<dbReference type="GO" id="GO:0035091">
    <property type="term" value="F:phosphatidylinositol binding"/>
    <property type="evidence" value="ECO:0007669"/>
    <property type="project" value="InterPro"/>
</dbReference>
<dbReference type="OrthoDB" id="185175at2759"/>
<reference evidence="5 6" key="1">
    <citation type="submission" date="2016-10" db="EMBL/GenBank/DDBJ databases">
        <authorList>
            <person name="de Groot N.N."/>
        </authorList>
    </citation>
    <scope>NUCLEOTIDE SEQUENCE [LARGE SCALE GENOMIC DNA]</scope>
    <source>
        <strain evidence="5 6">CBS 141442</strain>
    </source>
</reference>
<proteinExistence type="predicted"/>
<dbReference type="PROSITE" id="PS50003">
    <property type="entry name" value="PH_DOMAIN"/>
    <property type="match status" value="1"/>
</dbReference>
<protein>
    <submittedName>
        <fullName evidence="5">CIC11C00000001030</fullName>
    </submittedName>
</protein>
<feature type="region of interest" description="Disordered" evidence="2">
    <location>
        <begin position="715"/>
        <end position="734"/>
    </location>
</feature>
<evidence type="ECO:0000256" key="1">
    <source>
        <dbReference type="ARBA" id="ARBA00022468"/>
    </source>
</evidence>
<keyword evidence="1" id="KW-0343">GTPase activation</keyword>
<dbReference type="InterPro" id="IPR001849">
    <property type="entry name" value="PH_domain"/>
</dbReference>
<dbReference type="InterPro" id="IPR036871">
    <property type="entry name" value="PX_dom_sf"/>
</dbReference>
<name>A0A1L0GLD5_9ASCO</name>
<dbReference type="SUPFAM" id="SSF50729">
    <property type="entry name" value="PH domain-like"/>
    <property type="match status" value="1"/>
</dbReference>
<evidence type="ECO:0000313" key="6">
    <source>
        <dbReference type="Proteomes" id="UP000182334"/>
    </source>
</evidence>
<dbReference type="InterPro" id="IPR008936">
    <property type="entry name" value="Rho_GTPase_activation_prot"/>
</dbReference>
<dbReference type="Pfam" id="PF00169">
    <property type="entry name" value="PH"/>
    <property type="match status" value="1"/>
</dbReference>
<dbReference type="SMART" id="SM00233">
    <property type="entry name" value="PH"/>
    <property type="match status" value="1"/>
</dbReference>
<evidence type="ECO:0000313" key="5">
    <source>
        <dbReference type="EMBL" id="SGZ56989.1"/>
    </source>
</evidence>
<dbReference type="GO" id="GO:0007165">
    <property type="term" value="P:signal transduction"/>
    <property type="evidence" value="ECO:0007669"/>
    <property type="project" value="InterPro"/>
</dbReference>
<feature type="domain" description="Rho-GAP" evidence="4">
    <location>
        <begin position="762"/>
        <end position="971"/>
    </location>
</feature>
<feature type="region of interest" description="Disordered" evidence="2">
    <location>
        <begin position="164"/>
        <end position="184"/>
    </location>
</feature>
<dbReference type="Gene3D" id="3.30.1520.10">
    <property type="entry name" value="Phox-like domain"/>
    <property type="match status" value="1"/>
</dbReference>
<dbReference type="GO" id="GO:0005938">
    <property type="term" value="C:cell cortex"/>
    <property type="evidence" value="ECO:0007669"/>
    <property type="project" value="UniProtKB-ARBA"/>
</dbReference>
<dbReference type="GO" id="GO:0005933">
    <property type="term" value="C:cellular bud"/>
    <property type="evidence" value="ECO:0007669"/>
    <property type="project" value="UniProtKB-ARBA"/>
</dbReference>
<feature type="domain" description="PH" evidence="3">
    <location>
        <begin position="526"/>
        <end position="637"/>
    </location>
</feature>
<keyword evidence="6" id="KW-1185">Reference proteome</keyword>
<dbReference type="CDD" id="cd06093">
    <property type="entry name" value="PX_domain"/>
    <property type="match status" value="1"/>
</dbReference>
<dbReference type="Proteomes" id="UP000182334">
    <property type="component" value="Chromosome VI"/>
</dbReference>
<feature type="compositionally biased region" description="Polar residues" evidence="2">
    <location>
        <begin position="329"/>
        <end position="379"/>
    </location>
</feature>
<evidence type="ECO:0000259" key="3">
    <source>
        <dbReference type="PROSITE" id="PS50003"/>
    </source>
</evidence>
<dbReference type="Pfam" id="PF00787">
    <property type="entry name" value="PX"/>
    <property type="match status" value="1"/>
</dbReference>
<dbReference type="SUPFAM" id="SSF64268">
    <property type="entry name" value="PX domain"/>
    <property type="match status" value="1"/>
</dbReference>
<dbReference type="Pfam" id="PF00620">
    <property type="entry name" value="RhoGAP"/>
    <property type="match status" value="1"/>
</dbReference>
<dbReference type="STRING" id="45354.A0A1L0GLD5"/>
<dbReference type="SMART" id="SM00324">
    <property type="entry name" value="RhoGAP"/>
    <property type="match status" value="1"/>
</dbReference>
<feature type="region of interest" description="Disordered" evidence="2">
    <location>
        <begin position="92"/>
        <end position="131"/>
    </location>
</feature>
<evidence type="ECO:0000259" key="4">
    <source>
        <dbReference type="PROSITE" id="PS50238"/>
    </source>
</evidence>
<organism evidence="5 6">
    <name type="scientific">Sungouiella intermedia</name>
    <dbReference type="NCBI Taxonomy" id="45354"/>
    <lineage>
        <taxon>Eukaryota</taxon>
        <taxon>Fungi</taxon>
        <taxon>Dikarya</taxon>
        <taxon>Ascomycota</taxon>
        <taxon>Saccharomycotina</taxon>
        <taxon>Pichiomycetes</taxon>
        <taxon>Metschnikowiaceae</taxon>
        <taxon>Sungouiella</taxon>
    </lineage>
</organism>
<dbReference type="AlphaFoldDB" id="A0A1L0GLD5"/>
<dbReference type="Gene3D" id="2.30.29.30">
    <property type="entry name" value="Pleckstrin-homology domain (PH domain)/Phosphotyrosine-binding domain (PTB)"/>
    <property type="match status" value="1"/>
</dbReference>
<dbReference type="InterPro" id="IPR050729">
    <property type="entry name" value="Rho-GAP"/>
</dbReference>
<dbReference type="Gene3D" id="1.10.555.10">
    <property type="entry name" value="Rho GTPase activation protein"/>
    <property type="match status" value="1"/>
</dbReference>
<dbReference type="EMBL" id="LT635761">
    <property type="protein sequence ID" value="SGZ56989.1"/>
    <property type="molecule type" value="Genomic_DNA"/>
</dbReference>
<dbReference type="PANTHER" id="PTHR23176">
    <property type="entry name" value="RHO/RAC/CDC GTPASE-ACTIVATING PROTEIN"/>
    <property type="match status" value="1"/>
</dbReference>